<dbReference type="Proteomes" id="UP000805649">
    <property type="component" value="Unassembled WGS sequence"/>
</dbReference>
<reference evidence="1 2" key="1">
    <citation type="journal article" date="2020" name="Phytopathology">
        <title>Genome Sequence Resources of Colletotrichum truncatum, C. plurivorum, C. musicola, and C. sojae: Four Species Pathogenic to Soybean (Glycine max).</title>
        <authorList>
            <person name="Rogerio F."/>
            <person name="Boufleur T.R."/>
            <person name="Ciampi-Guillardi M."/>
            <person name="Sukno S.A."/>
            <person name="Thon M.R."/>
            <person name="Massola Junior N.S."/>
            <person name="Baroncelli R."/>
        </authorList>
    </citation>
    <scope>NUCLEOTIDE SEQUENCE [LARGE SCALE GENOMIC DNA]</scope>
    <source>
        <strain evidence="1 2">CMES1059</strain>
    </source>
</reference>
<accession>A0ACC3ZGH6</accession>
<keyword evidence="2" id="KW-1185">Reference proteome</keyword>
<sequence length="502" mass="53907">MTRSTNPLTATALELQRRLETGSLTSVELTQLFLRQIKKHNKSLNAVISICPEEIVLAKADELDRERQAGHVRSKLHGIPIIVKDVIVTSKDLGMPTTAGSFAFASRTALRNAPVIDKLIDAGLLILGKSNMTEFCGLKSNNTPVGWSAYGGQTKSPYRRNDLPEAEQPVAGGSSSGSAVSIASGFCPLALGTETSGSTVYPSSLSGLYAMKPTPSLISTDGVFKLSASFDGIGIMARDPNDLVALADILAGDQASNSVPKICELNRSSSWEGLSLGVTDVLWGIHETAKDKWGHSHVQLTWQEAIARMKASGARVVYPVELPGYNTVVYNKQTLHTVAYHEFPSQVAKFANYFDTTTGDIKTLEDVIVWNKEHAAQALPEPYTTQTELEAAVLAGKAMTEAERQGAVTEIRRLAGGDGLGKIMRDAEVDIILSASDSLIVGFAGAAGWPIATVPLGNLQTNGQPFGFFAVAAKGREDLLFKFMRAFHATFPRVMEPSVVTW</sequence>
<name>A0ACC3ZGH6_COLTU</name>
<protein>
    <submittedName>
        <fullName evidence="1">Glutamyl-tRNA amidotransferase subunit</fullName>
    </submittedName>
</protein>
<evidence type="ECO:0000313" key="2">
    <source>
        <dbReference type="Proteomes" id="UP000805649"/>
    </source>
</evidence>
<proteinExistence type="predicted"/>
<dbReference type="EMBL" id="VUJX02000001">
    <property type="protein sequence ID" value="KAL0943053.1"/>
    <property type="molecule type" value="Genomic_DNA"/>
</dbReference>
<evidence type="ECO:0000313" key="1">
    <source>
        <dbReference type="EMBL" id="KAL0943053.1"/>
    </source>
</evidence>
<comment type="caution">
    <text evidence="1">The sequence shown here is derived from an EMBL/GenBank/DDBJ whole genome shotgun (WGS) entry which is preliminary data.</text>
</comment>
<organism evidence="1 2">
    <name type="scientific">Colletotrichum truncatum</name>
    <name type="common">Anthracnose fungus</name>
    <name type="synonym">Colletotrichum capsici</name>
    <dbReference type="NCBI Taxonomy" id="5467"/>
    <lineage>
        <taxon>Eukaryota</taxon>
        <taxon>Fungi</taxon>
        <taxon>Dikarya</taxon>
        <taxon>Ascomycota</taxon>
        <taxon>Pezizomycotina</taxon>
        <taxon>Sordariomycetes</taxon>
        <taxon>Hypocreomycetidae</taxon>
        <taxon>Glomerellales</taxon>
        <taxon>Glomerellaceae</taxon>
        <taxon>Colletotrichum</taxon>
        <taxon>Colletotrichum truncatum species complex</taxon>
    </lineage>
</organism>
<gene>
    <name evidence="1" type="ORF">CTRU02_200939</name>
</gene>